<dbReference type="GO" id="GO:0036373">
    <property type="term" value="F:L-fucose mutarotase activity"/>
    <property type="evidence" value="ECO:0007669"/>
    <property type="project" value="UniProtKB-EC"/>
</dbReference>
<dbReference type="Gene3D" id="3.40.1650.10">
    <property type="entry name" value="RbsD-like domain"/>
    <property type="match status" value="1"/>
</dbReference>
<dbReference type="GO" id="GO:0042806">
    <property type="term" value="F:fucose binding"/>
    <property type="evidence" value="ECO:0007669"/>
    <property type="project" value="TreeGrafter"/>
</dbReference>
<dbReference type="InterPro" id="IPR007721">
    <property type="entry name" value="RbsD_FucU"/>
</dbReference>
<dbReference type="PANTHER" id="PTHR31690">
    <property type="entry name" value="FUCOSE MUTAROTASE"/>
    <property type="match status" value="1"/>
</dbReference>
<evidence type="ECO:0000313" key="5">
    <source>
        <dbReference type="Proteomes" id="UP000315082"/>
    </source>
</evidence>
<organism evidence="4 5">
    <name type="scientific">Rosistilla carotiformis</name>
    <dbReference type="NCBI Taxonomy" id="2528017"/>
    <lineage>
        <taxon>Bacteria</taxon>
        <taxon>Pseudomonadati</taxon>
        <taxon>Planctomycetota</taxon>
        <taxon>Planctomycetia</taxon>
        <taxon>Pirellulales</taxon>
        <taxon>Pirellulaceae</taxon>
        <taxon>Rosistilla</taxon>
    </lineage>
</organism>
<comment type="catalytic activity">
    <reaction evidence="3">
        <text>alpha-L-fucose = beta-L-fucose</text>
        <dbReference type="Rhea" id="RHEA:25580"/>
        <dbReference type="ChEBI" id="CHEBI:42548"/>
        <dbReference type="ChEBI" id="CHEBI:42589"/>
        <dbReference type="EC" id="5.1.3.29"/>
    </reaction>
</comment>
<sequence length="164" mass="17761">MLLQELLHPKINEVLARGGHYSKVLIADSNYPAYHTLGPNAELVSLNLSPGLVSVCQVLAALLTAVPIDAAHTMMYPKSGPYALPADPPVWDSFRQMFADAGNDLQLQSIEQMAFYDAVNSREHILTIQTGDQAIFANLLLTIGVRRSASCGKKPGSRSSRGDQ</sequence>
<dbReference type="InterPro" id="IPR023750">
    <property type="entry name" value="RbsD-like_sf"/>
</dbReference>
<name>A0A518JW64_9BACT</name>
<evidence type="ECO:0000256" key="3">
    <source>
        <dbReference type="ARBA" id="ARBA00036324"/>
    </source>
</evidence>
<proteinExistence type="predicted"/>
<dbReference type="GO" id="GO:0062193">
    <property type="term" value="F:D-ribose pyranase activity"/>
    <property type="evidence" value="ECO:0007669"/>
    <property type="project" value="UniProtKB-EC"/>
</dbReference>
<dbReference type="KEGG" id="rcf:Poly24_34960"/>
<dbReference type="OrthoDB" id="9805009at2"/>
<keyword evidence="5" id="KW-1185">Reference proteome</keyword>
<protein>
    <submittedName>
        <fullName evidence="4">D-ribose pyranase</fullName>
    </submittedName>
</protein>
<dbReference type="GO" id="GO:0006004">
    <property type="term" value="P:fucose metabolic process"/>
    <property type="evidence" value="ECO:0007669"/>
    <property type="project" value="TreeGrafter"/>
</dbReference>
<gene>
    <name evidence="4" type="ORF">Poly24_34960</name>
</gene>
<evidence type="ECO:0000256" key="2">
    <source>
        <dbReference type="ARBA" id="ARBA00023235"/>
    </source>
</evidence>
<dbReference type="EMBL" id="CP036348">
    <property type="protein sequence ID" value="QDV69779.1"/>
    <property type="molecule type" value="Genomic_DNA"/>
</dbReference>
<dbReference type="Pfam" id="PF05025">
    <property type="entry name" value="RbsD_FucU"/>
    <property type="match status" value="1"/>
</dbReference>
<dbReference type="Proteomes" id="UP000315082">
    <property type="component" value="Chromosome"/>
</dbReference>
<comment type="catalytic activity">
    <reaction evidence="1">
        <text>beta-D-ribopyranose = beta-D-ribofuranose</text>
        <dbReference type="Rhea" id="RHEA:25432"/>
        <dbReference type="ChEBI" id="CHEBI:27476"/>
        <dbReference type="ChEBI" id="CHEBI:47002"/>
        <dbReference type="EC" id="5.4.99.62"/>
    </reaction>
</comment>
<evidence type="ECO:0000313" key="4">
    <source>
        <dbReference type="EMBL" id="QDV69779.1"/>
    </source>
</evidence>
<dbReference type="RefSeq" id="WP_145097869.1">
    <property type="nucleotide sequence ID" value="NZ_CP036348.1"/>
</dbReference>
<dbReference type="AlphaFoldDB" id="A0A518JW64"/>
<dbReference type="InterPro" id="IPR050443">
    <property type="entry name" value="RbsD/FucU_mutarotase"/>
</dbReference>
<keyword evidence="2" id="KW-0413">Isomerase</keyword>
<accession>A0A518JW64</accession>
<evidence type="ECO:0000256" key="1">
    <source>
        <dbReference type="ARBA" id="ARBA00000223"/>
    </source>
</evidence>
<dbReference type="SUPFAM" id="SSF102546">
    <property type="entry name" value="RbsD-like"/>
    <property type="match status" value="1"/>
</dbReference>
<reference evidence="4 5" key="1">
    <citation type="submission" date="2019-02" db="EMBL/GenBank/DDBJ databases">
        <title>Deep-cultivation of Planctomycetes and their phenomic and genomic characterization uncovers novel biology.</title>
        <authorList>
            <person name="Wiegand S."/>
            <person name="Jogler M."/>
            <person name="Boedeker C."/>
            <person name="Pinto D."/>
            <person name="Vollmers J."/>
            <person name="Rivas-Marin E."/>
            <person name="Kohn T."/>
            <person name="Peeters S.H."/>
            <person name="Heuer A."/>
            <person name="Rast P."/>
            <person name="Oberbeckmann S."/>
            <person name="Bunk B."/>
            <person name="Jeske O."/>
            <person name="Meyerdierks A."/>
            <person name="Storesund J.E."/>
            <person name="Kallscheuer N."/>
            <person name="Luecker S."/>
            <person name="Lage O.M."/>
            <person name="Pohl T."/>
            <person name="Merkel B.J."/>
            <person name="Hornburger P."/>
            <person name="Mueller R.-W."/>
            <person name="Bruemmer F."/>
            <person name="Labrenz M."/>
            <person name="Spormann A.M."/>
            <person name="Op den Camp H."/>
            <person name="Overmann J."/>
            <person name="Amann R."/>
            <person name="Jetten M.S.M."/>
            <person name="Mascher T."/>
            <person name="Medema M.H."/>
            <person name="Devos D.P."/>
            <person name="Kaster A.-K."/>
            <person name="Ovreas L."/>
            <person name="Rohde M."/>
            <person name="Galperin M.Y."/>
            <person name="Jogler C."/>
        </authorList>
    </citation>
    <scope>NUCLEOTIDE SEQUENCE [LARGE SCALE GENOMIC DNA]</scope>
    <source>
        <strain evidence="4 5">Poly24</strain>
    </source>
</reference>
<dbReference type="PANTHER" id="PTHR31690:SF4">
    <property type="entry name" value="FUCOSE MUTAROTASE"/>
    <property type="match status" value="1"/>
</dbReference>